<dbReference type="AlphaFoldDB" id="I2F678"/>
<sequence length="51" mass="5566">MTELGVFGVTIRCHPELVSGSGAPGMIHNYRVKDPNAGSQRSISQRQGCHW</sequence>
<name>I2F678_9BACT</name>
<dbReference type="HOGENOM" id="CLU_3100647_0_0_0"/>
<evidence type="ECO:0000313" key="2">
    <source>
        <dbReference type="EMBL" id="AFK07431.1"/>
    </source>
</evidence>
<dbReference type="KEGG" id="mpg:Theba_1779"/>
<organism evidence="2 3">
    <name type="scientific">Mesotoga prima MesG1.Ag.4.2</name>
    <dbReference type="NCBI Taxonomy" id="660470"/>
    <lineage>
        <taxon>Bacteria</taxon>
        <taxon>Thermotogati</taxon>
        <taxon>Thermotogota</taxon>
        <taxon>Thermotogae</taxon>
        <taxon>Kosmotogales</taxon>
        <taxon>Kosmotogaceae</taxon>
        <taxon>Mesotoga</taxon>
    </lineage>
</organism>
<gene>
    <name evidence="2" type="ORF">Theba_1779</name>
</gene>
<reference evidence="2 3" key="1">
    <citation type="journal article" date="2012" name="Genome Biol. Evol.">
        <title>Genome Sequence of the Mesophilic Thermotogales Bacterium Mesotoga prima MesG1.Ag.4.2 Reveals the Largest Thermotogales Genome To Date.</title>
        <authorList>
            <person name="Zhaxybayeva O."/>
            <person name="Swithers K.S."/>
            <person name="Foght J."/>
            <person name="Green A.G."/>
            <person name="Bruce D."/>
            <person name="Detter C."/>
            <person name="Han S."/>
            <person name="Teshima H."/>
            <person name="Han J."/>
            <person name="Woyke T."/>
            <person name="Pitluck S."/>
            <person name="Nolan M."/>
            <person name="Ivanova N."/>
            <person name="Pati A."/>
            <person name="Land M.L."/>
            <person name="Dlutek M."/>
            <person name="Doolittle W.F."/>
            <person name="Noll K.M."/>
            <person name="Nesbo C.L."/>
        </authorList>
    </citation>
    <scope>NUCLEOTIDE SEQUENCE [LARGE SCALE GENOMIC DNA]</scope>
    <source>
        <strain evidence="3">mesG1.Ag.4.2</strain>
    </source>
</reference>
<accession>I2F678</accession>
<proteinExistence type="predicted"/>
<protein>
    <submittedName>
        <fullName evidence="2">Uncharacterized protein</fullName>
    </submittedName>
</protein>
<evidence type="ECO:0000256" key="1">
    <source>
        <dbReference type="SAM" id="MobiDB-lite"/>
    </source>
</evidence>
<evidence type="ECO:0000313" key="3">
    <source>
        <dbReference type="Proteomes" id="UP000002881"/>
    </source>
</evidence>
<dbReference type="EMBL" id="CP003532">
    <property type="protein sequence ID" value="AFK07431.1"/>
    <property type="molecule type" value="Genomic_DNA"/>
</dbReference>
<dbReference type="Proteomes" id="UP000002881">
    <property type="component" value="Chromosome"/>
</dbReference>
<feature type="compositionally biased region" description="Polar residues" evidence="1">
    <location>
        <begin position="37"/>
        <end position="51"/>
    </location>
</feature>
<keyword evidence="3" id="KW-1185">Reference proteome</keyword>
<feature type="region of interest" description="Disordered" evidence="1">
    <location>
        <begin position="32"/>
        <end position="51"/>
    </location>
</feature>